<protein>
    <submittedName>
        <fullName evidence="3">Transglutaminase-like domain-containing protein</fullName>
    </submittedName>
</protein>
<dbReference type="Pfam" id="PF13369">
    <property type="entry name" value="Transglut_core2"/>
    <property type="match status" value="1"/>
</dbReference>
<dbReference type="PANTHER" id="PTHR31350">
    <property type="entry name" value="SI:DKEY-261L7.2"/>
    <property type="match status" value="1"/>
</dbReference>
<dbReference type="EMBL" id="JBHUCP010000048">
    <property type="protein sequence ID" value="MFD1535020.1"/>
    <property type="molecule type" value="Genomic_DNA"/>
</dbReference>
<dbReference type="PANTHER" id="PTHR31350:SF21">
    <property type="entry name" value="F-BOX ONLY PROTEIN 21"/>
    <property type="match status" value="1"/>
</dbReference>
<accession>A0ABW4FY65</accession>
<evidence type="ECO:0000259" key="2">
    <source>
        <dbReference type="Pfam" id="PF13369"/>
    </source>
</evidence>
<proteinExistence type="inferred from homology"/>
<comment type="similarity">
    <text evidence="1">Belongs to the UPF0162 family.</text>
</comment>
<organism evidence="3 4">
    <name type="scientific">Pseudonocardia aurantiaca</name>
    <dbReference type="NCBI Taxonomy" id="75290"/>
    <lineage>
        <taxon>Bacteria</taxon>
        <taxon>Bacillati</taxon>
        <taxon>Actinomycetota</taxon>
        <taxon>Actinomycetes</taxon>
        <taxon>Pseudonocardiales</taxon>
        <taxon>Pseudonocardiaceae</taxon>
        <taxon>Pseudonocardia</taxon>
    </lineage>
</organism>
<evidence type="ECO:0000313" key="4">
    <source>
        <dbReference type="Proteomes" id="UP001597145"/>
    </source>
</evidence>
<comment type="caution">
    <text evidence="3">The sequence shown here is derived from an EMBL/GenBank/DDBJ whole genome shotgun (WGS) entry which is preliminary data.</text>
</comment>
<gene>
    <name evidence="3" type="ORF">ACFSCY_36975</name>
</gene>
<sequence>MNAVEQFAALVEGPEPPLDRAALAIAAGTDPGLDEGRWLAELDRLAAGVRTLPVLVQRLFETEGFAGNAADYQDPRNSLLPYVLTRKLGIPITLAVVAIEVGRRAGVALEGVGMPGHFLVRPVGSRKHLDVFRGGAELDMAGCEALFRATSGARPGVPFGPHLLTTASTRSILARMLENLRVVYRTRRRPGDLEWVLRMRRALPGTGLAEVLELADALGEQGRWLDGARLLDERLPDASPVGAERLRAAARSLRAHLN</sequence>
<evidence type="ECO:0000313" key="3">
    <source>
        <dbReference type="EMBL" id="MFD1535020.1"/>
    </source>
</evidence>
<name>A0ABW4FY65_9PSEU</name>
<reference evidence="4" key="1">
    <citation type="journal article" date="2019" name="Int. J. Syst. Evol. Microbiol.">
        <title>The Global Catalogue of Microorganisms (GCM) 10K type strain sequencing project: providing services to taxonomists for standard genome sequencing and annotation.</title>
        <authorList>
            <consortium name="The Broad Institute Genomics Platform"/>
            <consortium name="The Broad Institute Genome Sequencing Center for Infectious Disease"/>
            <person name="Wu L."/>
            <person name="Ma J."/>
        </authorList>
    </citation>
    <scope>NUCLEOTIDE SEQUENCE [LARGE SCALE GENOMIC DNA]</scope>
    <source>
        <strain evidence="4">JCM 12165</strain>
    </source>
</reference>
<feature type="domain" description="Protein SirB1 N-terminal" evidence="2">
    <location>
        <begin position="47"/>
        <end position="177"/>
    </location>
</feature>
<evidence type="ECO:0000256" key="1">
    <source>
        <dbReference type="ARBA" id="ARBA00007100"/>
    </source>
</evidence>
<dbReference type="RefSeq" id="WP_343973078.1">
    <property type="nucleotide sequence ID" value="NZ_BAAAJG010000003.1"/>
</dbReference>
<dbReference type="InterPro" id="IPR032698">
    <property type="entry name" value="SirB1_N"/>
</dbReference>
<dbReference type="Proteomes" id="UP001597145">
    <property type="component" value="Unassembled WGS sequence"/>
</dbReference>
<keyword evidence="4" id="KW-1185">Reference proteome</keyword>